<feature type="domain" description="DUF1508" evidence="1">
    <location>
        <begin position="11"/>
        <end position="52"/>
    </location>
</feature>
<evidence type="ECO:0000313" key="2">
    <source>
        <dbReference type="EMBL" id="MFB9088473.1"/>
    </source>
</evidence>
<accession>A0ABV5GBI8</accession>
<dbReference type="RefSeq" id="WP_290285817.1">
    <property type="nucleotide sequence ID" value="NZ_JAUFQN010000019.1"/>
</dbReference>
<dbReference type="Pfam" id="PF07411">
    <property type="entry name" value="DUF1508"/>
    <property type="match status" value="2"/>
</dbReference>
<feature type="domain" description="DUF1508" evidence="1">
    <location>
        <begin position="62"/>
        <end position="107"/>
    </location>
</feature>
<dbReference type="PANTHER" id="PTHR40606">
    <property type="match status" value="1"/>
</dbReference>
<dbReference type="EMBL" id="JBHMFB010000007">
    <property type="protein sequence ID" value="MFB9088473.1"/>
    <property type="molecule type" value="Genomic_DNA"/>
</dbReference>
<dbReference type="Proteomes" id="UP001589576">
    <property type="component" value="Unassembled WGS sequence"/>
</dbReference>
<dbReference type="InterPro" id="IPR051141">
    <property type="entry name" value="UPF0339_domain"/>
</dbReference>
<dbReference type="PANTHER" id="PTHR40606:SF1">
    <property type="entry name" value="UPF0339 PROTEIN YEGP"/>
    <property type="match status" value="1"/>
</dbReference>
<sequence length="118" mass="13150">MGKFIITKRLNGEFQFNLKSNNGLVILTSEGYTTKENCENGIQSVKRYSQDDVLFQKCKSVNNKYYFTLKAGNGQIIGTSQLYGSDFATEKGIASVKNNAVEAATEDKTSKRILQYAN</sequence>
<reference evidence="2 3" key="1">
    <citation type="submission" date="2024-09" db="EMBL/GenBank/DDBJ databases">
        <authorList>
            <person name="Sun Q."/>
            <person name="Mori K."/>
        </authorList>
    </citation>
    <scope>NUCLEOTIDE SEQUENCE [LARGE SCALE GENOMIC DNA]</scope>
    <source>
        <strain evidence="2 3">CECT 8460</strain>
    </source>
</reference>
<dbReference type="Gene3D" id="2.30.29.80">
    <property type="match status" value="1"/>
</dbReference>
<dbReference type="InterPro" id="IPR010879">
    <property type="entry name" value="DUF1508"/>
</dbReference>
<comment type="caution">
    <text evidence="2">The sequence shown here is derived from an EMBL/GenBank/DDBJ whole genome shotgun (WGS) entry which is preliminary data.</text>
</comment>
<proteinExistence type="predicted"/>
<organism evidence="2 3">
    <name type="scientific">Flavobacterium paronense</name>
    <dbReference type="NCBI Taxonomy" id="1392775"/>
    <lineage>
        <taxon>Bacteria</taxon>
        <taxon>Pseudomonadati</taxon>
        <taxon>Bacteroidota</taxon>
        <taxon>Flavobacteriia</taxon>
        <taxon>Flavobacteriales</taxon>
        <taxon>Flavobacteriaceae</taxon>
        <taxon>Flavobacterium</taxon>
    </lineage>
</organism>
<gene>
    <name evidence="2" type="ORF">ACFFUU_02540</name>
</gene>
<evidence type="ECO:0000259" key="1">
    <source>
        <dbReference type="Pfam" id="PF07411"/>
    </source>
</evidence>
<name>A0ABV5GBI8_9FLAO</name>
<evidence type="ECO:0000313" key="3">
    <source>
        <dbReference type="Proteomes" id="UP001589576"/>
    </source>
</evidence>
<dbReference type="SUPFAM" id="SSF160113">
    <property type="entry name" value="YegP-like"/>
    <property type="match status" value="2"/>
</dbReference>
<protein>
    <submittedName>
        <fullName evidence="2">YegP family protein</fullName>
    </submittedName>
</protein>
<dbReference type="InterPro" id="IPR036913">
    <property type="entry name" value="YegP-like_sf"/>
</dbReference>
<keyword evidence="3" id="KW-1185">Reference proteome</keyword>